<comment type="caution">
    <text evidence="3">The sequence shown here is derived from an EMBL/GenBank/DDBJ whole genome shotgun (WGS) entry which is preliminary data.</text>
</comment>
<dbReference type="Proteomes" id="UP000525652">
    <property type="component" value="Unassembled WGS sequence"/>
</dbReference>
<proteinExistence type="predicted"/>
<organism evidence="3 4">
    <name type="scientific">Puniceicoccus vermicola</name>
    <dbReference type="NCBI Taxonomy" id="388746"/>
    <lineage>
        <taxon>Bacteria</taxon>
        <taxon>Pseudomonadati</taxon>
        <taxon>Verrucomicrobiota</taxon>
        <taxon>Opitutia</taxon>
        <taxon>Puniceicoccales</taxon>
        <taxon>Puniceicoccaceae</taxon>
        <taxon>Puniceicoccus</taxon>
    </lineage>
</organism>
<dbReference type="PIRSF" id="PIRSF006162">
    <property type="entry name" value="PgpA"/>
    <property type="match status" value="1"/>
</dbReference>
<dbReference type="Pfam" id="PF04608">
    <property type="entry name" value="PgpA"/>
    <property type="match status" value="1"/>
</dbReference>
<accession>A0A7X1E2W8</accession>
<feature type="transmembrane region" description="Helical" evidence="1">
    <location>
        <begin position="37"/>
        <end position="70"/>
    </location>
</feature>
<dbReference type="RefSeq" id="WP_185691099.1">
    <property type="nucleotide sequence ID" value="NZ_JACHVA010000016.1"/>
</dbReference>
<keyword evidence="1" id="KW-0812">Transmembrane</keyword>
<dbReference type="PANTHER" id="PTHR36305:SF1">
    <property type="entry name" value="PHOSPHATIDYLGLYCEROPHOSPHATASE A"/>
    <property type="match status" value="1"/>
</dbReference>
<keyword evidence="1" id="KW-0472">Membrane</keyword>
<dbReference type="InterPro" id="IPR036681">
    <property type="entry name" value="PgpA-like_sf"/>
</dbReference>
<reference evidence="3 4" key="1">
    <citation type="submission" date="2020-07" db="EMBL/GenBank/DDBJ databases">
        <authorList>
            <person name="Feng X."/>
        </authorList>
    </citation>
    <scope>NUCLEOTIDE SEQUENCE [LARGE SCALE GENOMIC DNA]</scope>
    <source>
        <strain evidence="3 4">JCM14086</strain>
    </source>
</reference>
<protein>
    <submittedName>
        <fullName evidence="3">Phosphatidylglycerophosphatase A</fullName>
    </submittedName>
</protein>
<sequence length="165" mass="18020">MRERHPAWGLIPRNVILGATTFGPIGQLKAPGTWGSVVGILLFTLVFAYLAPIPYLLLNLFLIFLSVPLCEEAEIRLGRRDPGCVILDECVAIPVCFFAIPFHPGEPAWAWILGGFALFRFFDILKPIGISKLQKLQGGWGVVADDVAAAVATNIVLQIIFALVH</sequence>
<evidence type="ECO:0000313" key="3">
    <source>
        <dbReference type="EMBL" id="MBC2600349.1"/>
    </source>
</evidence>
<dbReference type="InterPro" id="IPR007686">
    <property type="entry name" value="YutG/PgpA"/>
</dbReference>
<name>A0A7X1E2W8_9BACT</name>
<evidence type="ECO:0000313" key="4">
    <source>
        <dbReference type="Proteomes" id="UP000525652"/>
    </source>
</evidence>
<dbReference type="GO" id="GO:0006629">
    <property type="term" value="P:lipid metabolic process"/>
    <property type="evidence" value="ECO:0007669"/>
    <property type="project" value="InterPro"/>
</dbReference>
<dbReference type="PANTHER" id="PTHR36305">
    <property type="entry name" value="PHOSPHATIDYLGLYCEROPHOSPHATASE A"/>
    <property type="match status" value="1"/>
</dbReference>
<dbReference type="AlphaFoldDB" id="A0A7X1E2W8"/>
<dbReference type="SUPFAM" id="SSF101307">
    <property type="entry name" value="YutG-like"/>
    <property type="match status" value="1"/>
</dbReference>
<dbReference type="InterPro" id="IPR026037">
    <property type="entry name" value="PgpA"/>
</dbReference>
<keyword evidence="1" id="KW-1133">Transmembrane helix</keyword>
<feature type="domain" description="YutG/PgpA" evidence="2">
    <location>
        <begin position="20"/>
        <end position="160"/>
    </location>
</feature>
<gene>
    <name evidence="3" type="ORF">H5P30_00990</name>
</gene>
<dbReference type="GO" id="GO:0008962">
    <property type="term" value="F:phosphatidylglycerophosphatase activity"/>
    <property type="evidence" value="ECO:0007669"/>
    <property type="project" value="InterPro"/>
</dbReference>
<evidence type="ECO:0000256" key="1">
    <source>
        <dbReference type="SAM" id="Phobius"/>
    </source>
</evidence>
<keyword evidence="4" id="KW-1185">Reference proteome</keyword>
<evidence type="ECO:0000259" key="2">
    <source>
        <dbReference type="Pfam" id="PF04608"/>
    </source>
</evidence>
<dbReference type="EMBL" id="JACHVA010000016">
    <property type="protein sequence ID" value="MBC2600349.1"/>
    <property type="molecule type" value="Genomic_DNA"/>
</dbReference>
<dbReference type="CDD" id="cd06971">
    <property type="entry name" value="PgpA"/>
    <property type="match status" value="1"/>
</dbReference>